<dbReference type="InterPro" id="IPR027417">
    <property type="entry name" value="P-loop_NTPase"/>
</dbReference>
<dbReference type="PANTHER" id="PTHR24106">
    <property type="entry name" value="NACHT, LRR AND CARD DOMAINS-CONTAINING"/>
    <property type="match status" value="1"/>
</dbReference>
<evidence type="ECO:0000313" key="8">
    <source>
        <dbReference type="EMBL" id="ROL49900.1"/>
    </source>
</evidence>
<dbReference type="SMART" id="SM01288">
    <property type="entry name" value="FISNA"/>
    <property type="match status" value="1"/>
</dbReference>
<feature type="domain" description="NACHT" evidence="7">
    <location>
        <begin position="325"/>
        <end position="458"/>
    </location>
</feature>
<keyword evidence="5" id="KW-0547">Nucleotide-binding</keyword>
<dbReference type="Gene3D" id="3.80.10.10">
    <property type="entry name" value="Ribonuclease Inhibitor"/>
    <property type="match status" value="3"/>
</dbReference>
<dbReference type="OrthoDB" id="120976at2759"/>
<evidence type="ECO:0000256" key="1">
    <source>
        <dbReference type="ARBA" id="ARBA00004496"/>
    </source>
</evidence>
<keyword evidence="4" id="KW-0677">Repeat</keyword>
<sequence>MEGCGSLTSALRSNTHLRELDLGNNRPGDQGVELMSAVLHDPNCRLKTLRLDKCGMTEKSCTALASALSSKTSSLTDLDLSINDLQDSGVKKLCVGLKNSHCKLEKLRLSNCNVTPEGVAALTEALKSNPSHLEELDLLENDLEESDLNVFSMILDNLMERSDSSGPSVLSMKSDRSMQIPIQLKNGSAPMEKSLMGRSDSSGPSVLSIKSDRSMQIPIQLKNGSAPLETRHDSETHQVKIQRLKSNIKKKHRYIFEGFAKQGNPTLLNEIYTELYITEGGNGEISTEHEIKRIEKSLKAAEGATIPIKCNDIFRPLPGQDKPIRTVLTKGVAGIGKTVSVQKFILDWAEGKENQDIQLIFPLPFREINFMKHKTLSLSDLLHVLFPETKEMEISSDKYKVLFIFDGLDECRLSLDFQSDVRLCDVSESASVDVLLTNLIVGNLLPSALIWITSRPAAANLVPSECVHRVTEVRGFNEPQKDEYFRKRISDQSLANTIISHLKSSRSLYIMCHIPVFCWISATVLEKMLSEAESEEIPKTLTQMYTYFLMAQISIKDTKYAEEEDKDKEMIFKLGKLAYEQLERGNVIFYEEDLRECGIDVTEASVYSGLCTQIFREELGWYQGKVFCFVHLSIQEHLAALYVHLSFHNSGKSVLEACESEAPVSMLSLHKCAVKRSLEVMNGHLDLFLRFLMGLSLESNHNLLKGLLVKKTGSSLEREKTIEYLKQTIKTIPCSEMTLVLFHCLNELNDHSLIKEIQSYLTSEKINSDSFSPDLWSALVYILMTSNEKFNEFELRKYGRSDMAVFWLLPVIKLSKKICLKECGVTEAGCVFLSSAFSLNPSHLKVLDLSWNNIGDSGVKHLCAALEKFQCALETLKLSTCKINAEGFESLSSALRSNTHLRELDLGNNRPGDQGVKRLSAVLHDQNCRLKTLRLDKCGMTEKSCTALASAFSSKTFRLTDLDLSINDLQDSGLKKLCVGLQNPHCKLEKLRLSNCNVSHEGVAALTEALKSNPSHLKELDLLENDLEETDLNVLSMIVDKSS</sequence>
<dbReference type="EMBL" id="RJVU01024579">
    <property type="protein sequence ID" value="ROL49900.1"/>
    <property type="molecule type" value="Genomic_DNA"/>
</dbReference>
<dbReference type="GO" id="GO:0005737">
    <property type="term" value="C:cytoplasm"/>
    <property type="evidence" value="ECO:0007669"/>
    <property type="project" value="UniProtKB-SubCell"/>
</dbReference>
<dbReference type="InterPro" id="IPR041075">
    <property type="entry name" value="NOD1/2_WH"/>
</dbReference>
<dbReference type="PROSITE" id="PS50837">
    <property type="entry name" value="NACHT"/>
    <property type="match status" value="1"/>
</dbReference>
<evidence type="ECO:0000256" key="2">
    <source>
        <dbReference type="ARBA" id="ARBA00022490"/>
    </source>
</evidence>
<dbReference type="Proteomes" id="UP000281406">
    <property type="component" value="Unassembled WGS sequence"/>
</dbReference>
<evidence type="ECO:0000256" key="6">
    <source>
        <dbReference type="ARBA" id="ARBA00022840"/>
    </source>
</evidence>
<comment type="subcellular location">
    <subcellularLocation>
        <location evidence="1">Cytoplasm</location>
    </subcellularLocation>
</comment>
<evidence type="ECO:0000256" key="3">
    <source>
        <dbReference type="ARBA" id="ARBA00022614"/>
    </source>
</evidence>
<dbReference type="SUPFAM" id="SSF52540">
    <property type="entry name" value="P-loop containing nucleoside triphosphate hydrolases"/>
    <property type="match status" value="1"/>
</dbReference>
<dbReference type="Gene3D" id="3.40.50.300">
    <property type="entry name" value="P-loop containing nucleotide triphosphate hydrolases"/>
    <property type="match status" value="1"/>
</dbReference>
<dbReference type="InterPro" id="IPR032675">
    <property type="entry name" value="LRR_dom_sf"/>
</dbReference>
<dbReference type="GO" id="GO:0005524">
    <property type="term" value="F:ATP binding"/>
    <property type="evidence" value="ECO:0007669"/>
    <property type="project" value="UniProtKB-KW"/>
</dbReference>
<dbReference type="InterPro" id="IPR001611">
    <property type="entry name" value="Leu-rich_rpt"/>
</dbReference>
<dbReference type="Pfam" id="PF14484">
    <property type="entry name" value="FISNA"/>
    <property type="match status" value="1"/>
</dbReference>
<evidence type="ECO:0000256" key="5">
    <source>
        <dbReference type="ARBA" id="ARBA00022741"/>
    </source>
</evidence>
<dbReference type="AlphaFoldDB" id="A0A3N0YVA1"/>
<dbReference type="Pfam" id="PF17779">
    <property type="entry name" value="WHD_NOD2"/>
    <property type="match status" value="1"/>
</dbReference>
<dbReference type="Pfam" id="PF05729">
    <property type="entry name" value="NACHT"/>
    <property type="match status" value="1"/>
</dbReference>
<dbReference type="SMART" id="SM00368">
    <property type="entry name" value="LRR_RI"/>
    <property type="match status" value="11"/>
</dbReference>
<dbReference type="Pfam" id="PF13516">
    <property type="entry name" value="LRR_6"/>
    <property type="match status" value="7"/>
</dbReference>
<dbReference type="FunFam" id="3.40.50.300:FF:000210">
    <property type="entry name" value="Si:dkey-16p6.1"/>
    <property type="match status" value="1"/>
</dbReference>
<evidence type="ECO:0000313" key="9">
    <source>
        <dbReference type="Proteomes" id="UP000281406"/>
    </source>
</evidence>
<evidence type="ECO:0000256" key="4">
    <source>
        <dbReference type="ARBA" id="ARBA00022737"/>
    </source>
</evidence>
<dbReference type="Pfam" id="PF17776">
    <property type="entry name" value="NLRC4_HD2"/>
    <property type="match status" value="1"/>
</dbReference>
<keyword evidence="6" id="KW-0067">ATP-binding</keyword>
<reference evidence="8 9" key="1">
    <citation type="submission" date="2018-10" db="EMBL/GenBank/DDBJ databases">
        <title>Genome assembly for a Yunnan-Guizhou Plateau 3E fish, Anabarilius grahami (Regan), and its evolutionary and genetic applications.</title>
        <authorList>
            <person name="Jiang W."/>
        </authorList>
    </citation>
    <scope>NUCLEOTIDE SEQUENCE [LARGE SCALE GENOMIC DNA]</scope>
    <source>
        <strain evidence="8">AG-KIZ</strain>
        <tissue evidence="8">Muscle</tissue>
    </source>
</reference>
<proteinExistence type="predicted"/>
<accession>A0A3N0YVA1</accession>
<dbReference type="InterPro" id="IPR051261">
    <property type="entry name" value="NLR"/>
</dbReference>
<organism evidence="8 9">
    <name type="scientific">Anabarilius grahami</name>
    <name type="common">Kanglang fish</name>
    <name type="synonym">Barilius grahami</name>
    <dbReference type="NCBI Taxonomy" id="495550"/>
    <lineage>
        <taxon>Eukaryota</taxon>
        <taxon>Metazoa</taxon>
        <taxon>Chordata</taxon>
        <taxon>Craniata</taxon>
        <taxon>Vertebrata</taxon>
        <taxon>Euteleostomi</taxon>
        <taxon>Actinopterygii</taxon>
        <taxon>Neopterygii</taxon>
        <taxon>Teleostei</taxon>
        <taxon>Ostariophysi</taxon>
        <taxon>Cypriniformes</taxon>
        <taxon>Xenocyprididae</taxon>
        <taxon>Xenocypridinae</taxon>
        <taxon>Xenocypridinae incertae sedis</taxon>
        <taxon>Anabarilius</taxon>
    </lineage>
</organism>
<name>A0A3N0YVA1_ANAGA</name>
<keyword evidence="3" id="KW-0433">Leucine-rich repeat</keyword>
<keyword evidence="2" id="KW-0963">Cytoplasm</keyword>
<dbReference type="SUPFAM" id="SSF52047">
    <property type="entry name" value="RNI-like"/>
    <property type="match status" value="2"/>
</dbReference>
<gene>
    <name evidence="8" type="ORF">DPX16_6308</name>
</gene>
<comment type="caution">
    <text evidence="8">The sequence shown here is derived from an EMBL/GenBank/DDBJ whole genome shotgun (WGS) entry which is preliminary data.</text>
</comment>
<keyword evidence="9" id="KW-1185">Reference proteome</keyword>
<dbReference type="InterPro" id="IPR007111">
    <property type="entry name" value="NACHT_NTPase"/>
</dbReference>
<protein>
    <submittedName>
        <fullName evidence="8">NLR family CARD domain-containing protein 3</fullName>
    </submittedName>
</protein>
<dbReference type="InterPro" id="IPR041267">
    <property type="entry name" value="NLRP_HD2"/>
</dbReference>
<dbReference type="InterPro" id="IPR029495">
    <property type="entry name" value="NACHT-assoc"/>
</dbReference>
<evidence type="ECO:0000259" key="7">
    <source>
        <dbReference type="PROSITE" id="PS50837"/>
    </source>
</evidence>